<dbReference type="InterPro" id="IPR018641">
    <property type="entry name" value="Trfase_1_rSAM/seldom-assoc"/>
</dbReference>
<reference evidence="1 2" key="1">
    <citation type="submission" date="2016-10" db="EMBL/GenBank/DDBJ databases">
        <authorList>
            <person name="de Groot N.N."/>
        </authorList>
    </citation>
    <scope>NUCLEOTIDE SEQUENCE [LARGE SCALE GENOMIC DNA]</scope>
    <source>
        <strain evidence="1 2">DSM 17794</strain>
    </source>
</reference>
<organism evidence="1 2">
    <name type="scientific">Salegentibacter flavus</name>
    <dbReference type="NCBI Taxonomy" id="287099"/>
    <lineage>
        <taxon>Bacteria</taxon>
        <taxon>Pseudomonadati</taxon>
        <taxon>Bacteroidota</taxon>
        <taxon>Flavobacteriia</taxon>
        <taxon>Flavobacteriales</taxon>
        <taxon>Flavobacteriaceae</taxon>
        <taxon>Salegentibacter</taxon>
    </lineage>
</organism>
<dbReference type="STRING" id="287099.SAMN05660413_01498"/>
<dbReference type="AlphaFoldDB" id="A0A1I4ZSX9"/>
<sequence>MVVPPVPAAVAREQWLDFSEIKFFSALKKDSEELLIIFAKNPVKGKVKTRLSKEIGNNAALDIYKFLLNHTFKIAKNLQVDKVIYYAENFPQQDISDSEIFSKELQCGQDLGEKMENAFRDAFAKAYRRVIIIGTDLLDISQRDIEYAFLQLKKKDVVIGPAKDGGYYLLGMKSLNSKVFKNKAWSTASVLENTLEDFKNKNVKLLKSRNDIDVLSDILGDSELRKYIK</sequence>
<dbReference type="Pfam" id="PF09837">
    <property type="entry name" value="DUF2064"/>
    <property type="match status" value="1"/>
</dbReference>
<dbReference type="NCBIfam" id="TIGR04282">
    <property type="entry name" value="glyco_like_cofC"/>
    <property type="match status" value="1"/>
</dbReference>
<dbReference type="RefSeq" id="WP_093407833.1">
    <property type="nucleotide sequence ID" value="NZ_FOVL01000007.1"/>
</dbReference>
<protein>
    <recommendedName>
        <fullName evidence="3">Glycosyltransferase</fullName>
    </recommendedName>
</protein>
<dbReference type="Gene3D" id="3.90.550.10">
    <property type="entry name" value="Spore Coat Polysaccharide Biosynthesis Protein SpsA, Chain A"/>
    <property type="match status" value="1"/>
</dbReference>
<dbReference type="PANTHER" id="PTHR36529:SF1">
    <property type="entry name" value="GLYCOSYLTRANSFERASE"/>
    <property type="match status" value="1"/>
</dbReference>
<gene>
    <name evidence="1" type="ORF">SAMN05660413_01498</name>
</gene>
<evidence type="ECO:0000313" key="2">
    <source>
        <dbReference type="Proteomes" id="UP000199153"/>
    </source>
</evidence>
<dbReference type="Proteomes" id="UP000199153">
    <property type="component" value="Unassembled WGS sequence"/>
</dbReference>
<dbReference type="SUPFAM" id="SSF53448">
    <property type="entry name" value="Nucleotide-diphospho-sugar transferases"/>
    <property type="match status" value="1"/>
</dbReference>
<accession>A0A1I4ZSX9</accession>
<dbReference type="PANTHER" id="PTHR36529">
    <property type="entry name" value="SLL1095 PROTEIN"/>
    <property type="match status" value="1"/>
</dbReference>
<dbReference type="InterPro" id="IPR029044">
    <property type="entry name" value="Nucleotide-diphossugar_trans"/>
</dbReference>
<evidence type="ECO:0008006" key="3">
    <source>
        <dbReference type="Google" id="ProtNLM"/>
    </source>
</evidence>
<dbReference type="EMBL" id="FOVL01000007">
    <property type="protein sequence ID" value="SFN53395.1"/>
    <property type="molecule type" value="Genomic_DNA"/>
</dbReference>
<keyword evidence="2" id="KW-1185">Reference proteome</keyword>
<proteinExistence type="predicted"/>
<name>A0A1I4ZSX9_9FLAO</name>
<evidence type="ECO:0000313" key="1">
    <source>
        <dbReference type="EMBL" id="SFN53395.1"/>
    </source>
</evidence>
<dbReference type="OrthoDB" id="9798250at2"/>